<keyword evidence="2" id="KW-0997">Cell inner membrane</keyword>
<proteinExistence type="predicted"/>
<dbReference type="Gene3D" id="3.60.21.10">
    <property type="match status" value="1"/>
</dbReference>
<evidence type="ECO:0000259" key="6">
    <source>
        <dbReference type="Pfam" id="PF00149"/>
    </source>
</evidence>
<evidence type="ECO:0000256" key="1">
    <source>
        <dbReference type="ARBA" id="ARBA00022475"/>
    </source>
</evidence>
<evidence type="ECO:0000313" key="7">
    <source>
        <dbReference type="EMBL" id="MBN2963408.1"/>
    </source>
</evidence>
<evidence type="ECO:0000313" key="8">
    <source>
        <dbReference type="Proteomes" id="UP000703590"/>
    </source>
</evidence>
<organism evidence="7 8">
    <name type="scientific">Sulfurospirillum tamanense</name>
    <dbReference type="NCBI Taxonomy" id="2813362"/>
    <lineage>
        <taxon>Bacteria</taxon>
        <taxon>Pseudomonadati</taxon>
        <taxon>Campylobacterota</taxon>
        <taxon>Epsilonproteobacteria</taxon>
        <taxon>Campylobacterales</taxon>
        <taxon>Sulfurospirillaceae</taxon>
        <taxon>Sulfurospirillum</taxon>
    </lineage>
</organism>
<reference evidence="8" key="1">
    <citation type="submission" date="2021-02" db="EMBL/GenBank/DDBJ databases">
        <title>Sulfurospirillum tamanensis sp. nov.</title>
        <authorList>
            <person name="Merkel A.Y."/>
        </authorList>
    </citation>
    <scope>NUCLEOTIDE SEQUENCE [LARGE SCALE GENOMIC DNA]</scope>
    <source>
        <strain evidence="8">T05b</strain>
    </source>
</reference>
<evidence type="ECO:0000256" key="4">
    <source>
        <dbReference type="ARBA" id="ARBA00023136"/>
    </source>
</evidence>
<evidence type="ECO:0000256" key="5">
    <source>
        <dbReference type="ARBA" id="ARBA00023211"/>
    </source>
</evidence>
<reference evidence="7 8" key="2">
    <citation type="submission" date="2021-02" db="EMBL/GenBank/DDBJ databases">
        <title>Sulfurospirillum tamanensis sp. nov.</title>
        <authorList>
            <person name="Frolova A."/>
            <person name="Merkel A."/>
            <person name="Slobodkin A."/>
        </authorList>
    </citation>
    <scope>NUCLEOTIDE SEQUENCE [LARGE SCALE GENOMIC DNA]</scope>
    <source>
        <strain evidence="7 8">T05b</strain>
    </source>
</reference>
<dbReference type="SUPFAM" id="SSF56300">
    <property type="entry name" value="Metallo-dependent phosphatases"/>
    <property type="match status" value="1"/>
</dbReference>
<sequence length="248" mass="28431">MCPSVVLEKGAVFLADGHENDQRSYLKEFLSNVASGEIPLPTQLFLMGDMFDLLVGNISYTRQLHAQTLEALEALAQRIPVYYLEGNHDFNLSVLFLHVKVVPIEQQPLHVKTPQGTWLLLHGDKYGYWKHRFYTRFIRSSWVLWVLEKLDIGFSRSISKNLLAFLAQKHICRSIEGFEAKTRGRLELYPLNGVVGVMEGHFHQDAQFEVGSVRYINFSSFACDQSYFVVQCVNSIHCAKQYLRGNNV</sequence>
<keyword evidence="4" id="KW-0472">Membrane</keyword>
<dbReference type="InterPro" id="IPR043461">
    <property type="entry name" value="LpxH-like"/>
</dbReference>
<dbReference type="Pfam" id="PF00149">
    <property type="entry name" value="Metallophos"/>
    <property type="match status" value="1"/>
</dbReference>
<dbReference type="RefSeq" id="WP_205457848.1">
    <property type="nucleotide sequence ID" value="NZ_JAFHKK010000002.1"/>
</dbReference>
<dbReference type="Proteomes" id="UP000703590">
    <property type="component" value="Unassembled WGS sequence"/>
</dbReference>
<protein>
    <submittedName>
        <fullName evidence="7">Metallophosphoesterase</fullName>
    </submittedName>
</protein>
<keyword evidence="1" id="KW-1003">Cell membrane</keyword>
<evidence type="ECO:0000256" key="2">
    <source>
        <dbReference type="ARBA" id="ARBA00022519"/>
    </source>
</evidence>
<reference evidence="7 8" key="3">
    <citation type="submission" date="2021-02" db="EMBL/GenBank/DDBJ databases">
        <authorList>
            <person name="Merkel A.Y."/>
        </authorList>
    </citation>
    <scope>NUCLEOTIDE SEQUENCE [LARGE SCALE GENOMIC DNA]</scope>
    <source>
        <strain evidence="7 8">T05b</strain>
    </source>
</reference>
<keyword evidence="8" id="KW-1185">Reference proteome</keyword>
<feature type="domain" description="Calcineurin-like phosphoesterase" evidence="6">
    <location>
        <begin position="12"/>
        <end position="135"/>
    </location>
</feature>
<keyword evidence="5" id="KW-0464">Manganese</keyword>
<accession>A0ABS2WP54</accession>
<evidence type="ECO:0000256" key="3">
    <source>
        <dbReference type="ARBA" id="ARBA00022723"/>
    </source>
</evidence>
<keyword evidence="3" id="KW-0479">Metal-binding</keyword>
<dbReference type="EMBL" id="JAFHKK010000002">
    <property type="protein sequence ID" value="MBN2963408.1"/>
    <property type="molecule type" value="Genomic_DNA"/>
</dbReference>
<dbReference type="InterPro" id="IPR004843">
    <property type="entry name" value="Calcineurin-like_PHP"/>
</dbReference>
<name>A0ABS2WP54_9BACT</name>
<dbReference type="PANTHER" id="PTHR34990">
    <property type="entry name" value="UDP-2,3-DIACYLGLUCOSAMINE HYDROLASE-RELATED"/>
    <property type="match status" value="1"/>
</dbReference>
<comment type="caution">
    <text evidence="7">The sequence shown here is derived from an EMBL/GenBank/DDBJ whole genome shotgun (WGS) entry which is preliminary data.</text>
</comment>
<gene>
    <name evidence="7" type="ORF">JWV37_01315</name>
</gene>
<dbReference type="InterPro" id="IPR029052">
    <property type="entry name" value="Metallo-depent_PP-like"/>
</dbReference>